<evidence type="ECO:0000256" key="1">
    <source>
        <dbReference type="SAM" id="Phobius"/>
    </source>
</evidence>
<evidence type="ECO:0000313" key="2">
    <source>
        <dbReference type="EMBL" id="EET58447.1"/>
    </source>
</evidence>
<name>C6LLQ6_9FIRM</name>
<dbReference type="AlphaFoldDB" id="C6LLQ6"/>
<proteinExistence type="predicted"/>
<keyword evidence="1" id="KW-0812">Transmembrane</keyword>
<keyword evidence="1" id="KW-1133">Transmembrane helix</keyword>
<keyword evidence="1" id="KW-0472">Membrane</keyword>
<dbReference type="Proteomes" id="UP000005561">
    <property type="component" value="Unassembled WGS sequence"/>
</dbReference>
<reference evidence="2" key="1">
    <citation type="submission" date="2009-07" db="EMBL/GenBank/DDBJ databases">
        <authorList>
            <person name="Weinstock G."/>
            <person name="Sodergren E."/>
            <person name="Clifton S."/>
            <person name="Fulton L."/>
            <person name="Fulton B."/>
            <person name="Courtney L."/>
            <person name="Fronick C."/>
            <person name="Harrison M."/>
            <person name="Strong C."/>
            <person name="Farmer C."/>
            <person name="Delahaunty K."/>
            <person name="Markovic C."/>
            <person name="Hall O."/>
            <person name="Minx P."/>
            <person name="Tomlinson C."/>
            <person name="Mitreva M."/>
            <person name="Nelson J."/>
            <person name="Hou S."/>
            <person name="Wollam A."/>
            <person name="Pepin K.H."/>
            <person name="Johnson M."/>
            <person name="Bhonagiri V."/>
            <person name="Nash W.E."/>
            <person name="Warren W."/>
            <person name="Chinwalla A."/>
            <person name="Mardis E.R."/>
            <person name="Wilson R.K."/>
        </authorList>
    </citation>
    <scope>NUCLEOTIDE SEQUENCE [LARGE SCALE GENOMIC DNA]</scope>
    <source>
        <strain evidence="2">DSM 14469</strain>
    </source>
</reference>
<comment type="caution">
    <text evidence="2">The sequence shown here is derived from an EMBL/GenBank/DDBJ whole genome shotgun (WGS) entry which is preliminary data.</text>
</comment>
<dbReference type="EMBL" id="ACCL02000032">
    <property type="protein sequence ID" value="EET58447.1"/>
    <property type="molecule type" value="Genomic_DNA"/>
</dbReference>
<gene>
    <name evidence="2" type="ORF">BRYFOR_09604</name>
</gene>
<accession>C6LLQ6</accession>
<evidence type="ECO:0000313" key="3">
    <source>
        <dbReference type="Proteomes" id="UP000005561"/>
    </source>
</evidence>
<organism evidence="2 3">
    <name type="scientific">Marvinbryantia formatexigens DSM 14469</name>
    <dbReference type="NCBI Taxonomy" id="478749"/>
    <lineage>
        <taxon>Bacteria</taxon>
        <taxon>Bacillati</taxon>
        <taxon>Bacillota</taxon>
        <taxon>Clostridia</taxon>
        <taxon>Lachnospirales</taxon>
        <taxon>Lachnospiraceae</taxon>
        <taxon>Marvinbryantia</taxon>
    </lineage>
</organism>
<sequence>MTLPVWIYNITFCFSNTCISCVSEMQVFLCARRRKKTGRDR</sequence>
<protein>
    <submittedName>
        <fullName evidence="2">Uncharacterized protein</fullName>
    </submittedName>
</protein>
<feature type="transmembrane region" description="Helical" evidence="1">
    <location>
        <begin position="6"/>
        <end position="31"/>
    </location>
</feature>
<keyword evidence="3" id="KW-1185">Reference proteome</keyword>